<dbReference type="GO" id="GO:0005737">
    <property type="term" value="C:cytoplasm"/>
    <property type="evidence" value="ECO:0007669"/>
    <property type="project" value="UniProtKB-SubCell"/>
</dbReference>
<evidence type="ECO:0000256" key="7">
    <source>
        <dbReference type="ARBA" id="ARBA00023160"/>
    </source>
</evidence>
<dbReference type="EC" id="2.7.8.7" evidence="8"/>
<comment type="catalytic activity">
    <reaction evidence="8">
        <text>apo-[ACP] + CoA = holo-[ACP] + adenosine 3',5'-bisphosphate + H(+)</text>
        <dbReference type="Rhea" id="RHEA:12068"/>
        <dbReference type="Rhea" id="RHEA-COMP:9685"/>
        <dbReference type="Rhea" id="RHEA-COMP:9690"/>
        <dbReference type="ChEBI" id="CHEBI:15378"/>
        <dbReference type="ChEBI" id="CHEBI:29999"/>
        <dbReference type="ChEBI" id="CHEBI:57287"/>
        <dbReference type="ChEBI" id="CHEBI:58343"/>
        <dbReference type="ChEBI" id="CHEBI:64479"/>
        <dbReference type="EC" id="2.7.8.7"/>
    </reaction>
</comment>
<evidence type="ECO:0000256" key="4">
    <source>
        <dbReference type="ARBA" id="ARBA00022832"/>
    </source>
</evidence>
<dbReference type="NCBIfam" id="TIGR00516">
    <property type="entry name" value="acpS"/>
    <property type="match status" value="1"/>
</dbReference>
<feature type="binding site" evidence="8">
    <location>
        <position position="58"/>
    </location>
    <ligand>
        <name>Mg(2+)</name>
        <dbReference type="ChEBI" id="CHEBI:18420"/>
    </ligand>
</feature>
<evidence type="ECO:0000256" key="8">
    <source>
        <dbReference type="HAMAP-Rule" id="MF_00101"/>
    </source>
</evidence>
<keyword evidence="4 8" id="KW-0276">Fatty acid metabolism</keyword>
<keyword evidence="2 8" id="KW-0808">Transferase</keyword>
<dbReference type="Pfam" id="PF01648">
    <property type="entry name" value="ACPS"/>
    <property type="match status" value="1"/>
</dbReference>
<reference evidence="10 11" key="1">
    <citation type="submission" date="2017-01" db="EMBL/GenBank/DDBJ databases">
        <title>Draft sequence of Acidihalobacter ferrooxidans strain DSM 14175 (strain V8).</title>
        <authorList>
            <person name="Khaleque H.N."/>
            <person name="Ramsay J.P."/>
            <person name="Murphy R.J.T."/>
            <person name="Kaksonen A.H."/>
            <person name="Boxall N.J."/>
            <person name="Watkin E.L.J."/>
        </authorList>
    </citation>
    <scope>NUCLEOTIDE SEQUENCE [LARGE SCALE GENOMIC DNA]</scope>
    <source>
        <strain evidence="10 11">V8</strain>
    </source>
</reference>
<sequence length="127" mass="13967">MSVRGIGVDLVAVARVERLYERHGRRAVERILHPDERTGLESQREPARYLAKRFAAKEAGAKALGTGIAHGVYLHDLRVGHDALGRPELILAGGALRRAYALGATQWHLSLSDEREHVIAFVVLDGD</sequence>
<protein>
    <recommendedName>
        <fullName evidence="8">Holo-[acyl-carrier-protein] synthase</fullName>
        <shortName evidence="8">Holo-ACP synthase</shortName>
        <ecNumber evidence="8">2.7.8.7</ecNumber>
    </recommendedName>
    <alternativeName>
        <fullName evidence="8">4'-phosphopantetheinyl transferase AcpS</fullName>
    </alternativeName>
</protein>
<keyword evidence="1 8" id="KW-0444">Lipid biosynthesis</keyword>
<dbReference type="InterPro" id="IPR004568">
    <property type="entry name" value="Ppantetheine-prot_Trfase_dom"/>
</dbReference>
<dbReference type="KEGG" id="afy:BW247_09550"/>
<gene>
    <name evidence="8" type="primary">acpS</name>
    <name evidence="10" type="ORF">BW247_09550</name>
</gene>
<evidence type="ECO:0000256" key="5">
    <source>
        <dbReference type="ARBA" id="ARBA00022842"/>
    </source>
</evidence>
<dbReference type="InterPro" id="IPR037143">
    <property type="entry name" value="4-PPantetheinyl_Trfase_dom_sf"/>
</dbReference>
<organism evidence="10 11">
    <name type="scientific">Acidihalobacter ferrooxydans</name>
    <dbReference type="NCBI Taxonomy" id="1765967"/>
    <lineage>
        <taxon>Bacteria</taxon>
        <taxon>Pseudomonadati</taxon>
        <taxon>Pseudomonadota</taxon>
        <taxon>Gammaproteobacteria</taxon>
        <taxon>Chromatiales</taxon>
        <taxon>Ectothiorhodospiraceae</taxon>
        <taxon>Acidihalobacter</taxon>
    </lineage>
</organism>
<feature type="binding site" evidence="8">
    <location>
        <position position="9"/>
    </location>
    <ligand>
        <name>Mg(2+)</name>
        <dbReference type="ChEBI" id="CHEBI:18420"/>
    </ligand>
</feature>
<dbReference type="STRING" id="1765967.BW247_09550"/>
<evidence type="ECO:0000259" key="9">
    <source>
        <dbReference type="Pfam" id="PF01648"/>
    </source>
</evidence>
<keyword evidence="6 8" id="KW-0443">Lipid metabolism</keyword>
<dbReference type="RefSeq" id="WP_076836953.1">
    <property type="nucleotide sequence ID" value="NZ_CP019434.1"/>
</dbReference>
<comment type="subcellular location">
    <subcellularLocation>
        <location evidence="8">Cytoplasm</location>
    </subcellularLocation>
</comment>
<evidence type="ECO:0000313" key="10">
    <source>
        <dbReference type="EMBL" id="APZ43312.1"/>
    </source>
</evidence>
<evidence type="ECO:0000256" key="1">
    <source>
        <dbReference type="ARBA" id="ARBA00022516"/>
    </source>
</evidence>
<accession>A0A1P8UHK0</accession>
<dbReference type="OrthoDB" id="517356at2"/>
<dbReference type="Gene3D" id="3.90.470.20">
    <property type="entry name" value="4'-phosphopantetheinyl transferase domain"/>
    <property type="match status" value="1"/>
</dbReference>
<dbReference type="AlphaFoldDB" id="A0A1P8UHK0"/>
<evidence type="ECO:0000256" key="3">
    <source>
        <dbReference type="ARBA" id="ARBA00022723"/>
    </source>
</evidence>
<evidence type="ECO:0000256" key="2">
    <source>
        <dbReference type="ARBA" id="ARBA00022679"/>
    </source>
</evidence>
<dbReference type="GO" id="GO:0006633">
    <property type="term" value="P:fatty acid biosynthetic process"/>
    <property type="evidence" value="ECO:0007669"/>
    <property type="project" value="UniProtKB-UniRule"/>
</dbReference>
<comment type="cofactor">
    <cofactor evidence="8">
        <name>Mg(2+)</name>
        <dbReference type="ChEBI" id="CHEBI:18420"/>
    </cofactor>
</comment>
<comment type="similarity">
    <text evidence="8">Belongs to the P-Pant transferase superfamily. AcpS family.</text>
</comment>
<dbReference type="Proteomes" id="UP000243807">
    <property type="component" value="Chromosome"/>
</dbReference>
<evidence type="ECO:0000313" key="11">
    <source>
        <dbReference type="Proteomes" id="UP000243807"/>
    </source>
</evidence>
<dbReference type="NCBIfam" id="TIGR00556">
    <property type="entry name" value="pantethn_trn"/>
    <property type="match status" value="1"/>
</dbReference>
<keyword evidence="3 8" id="KW-0479">Metal-binding</keyword>
<keyword evidence="5 8" id="KW-0460">Magnesium</keyword>
<dbReference type="GO" id="GO:0008897">
    <property type="term" value="F:holo-[acyl-carrier-protein] synthase activity"/>
    <property type="evidence" value="ECO:0007669"/>
    <property type="project" value="UniProtKB-UniRule"/>
</dbReference>
<dbReference type="HAMAP" id="MF_00101">
    <property type="entry name" value="AcpS"/>
    <property type="match status" value="1"/>
</dbReference>
<dbReference type="SUPFAM" id="SSF56214">
    <property type="entry name" value="4'-phosphopantetheinyl transferase"/>
    <property type="match status" value="1"/>
</dbReference>
<dbReference type="EMBL" id="CP019434">
    <property type="protein sequence ID" value="APZ43312.1"/>
    <property type="molecule type" value="Genomic_DNA"/>
</dbReference>
<dbReference type="GO" id="GO:0000287">
    <property type="term" value="F:magnesium ion binding"/>
    <property type="evidence" value="ECO:0007669"/>
    <property type="project" value="UniProtKB-UniRule"/>
</dbReference>
<proteinExistence type="inferred from homology"/>
<feature type="domain" description="4'-phosphopantetheinyl transferase" evidence="9">
    <location>
        <begin position="5"/>
        <end position="121"/>
    </location>
</feature>
<keyword evidence="11" id="KW-1185">Reference proteome</keyword>
<dbReference type="InterPro" id="IPR008278">
    <property type="entry name" value="4-PPantetheinyl_Trfase_dom"/>
</dbReference>
<evidence type="ECO:0000256" key="6">
    <source>
        <dbReference type="ARBA" id="ARBA00023098"/>
    </source>
</evidence>
<dbReference type="InterPro" id="IPR002582">
    <property type="entry name" value="ACPS"/>
</dbReference>
<name>A0A1P8UHK0_9GAMM</name>
<comment type="function">
    <text evidence="8">Transfers the 4'-phosphopantetheine moiety from coenzyme A to a Ser of acyl-carrier-protein.</text>
</comment>
<keyword evidence="7 8" id="KW-0275">Fatty acid biosynthesis</keyword>
<keyword evidence="8" id="KW-0963">Cytoplasm</keyword>